<dbReference type="OrthoDB" id="6312599at2"/>
<organism evidence="1 2">
    <name type="scientific">Gynuella sunshinyii YC6258</name>
    <dbReference type="NCBI Taxonomy" id="1445510"/>
    <lineage>
        <taxon>Bacteria</taxon>
        <taxon>Pseudomonadati</taxon>
        <taxon>Pseudomonadota</taxon>
        <taxon>Gammaproteobacteria</taxon>
        <taxon>Oceanospirillales</taxon>
        <taxon>Saccharospirillaceae</taxon>
        <taxon>Gynuella</taxon>
    </lineage>
</organism>
<dbReference type="EMBL" id="CP007142">
    <property type="protein sequence ID" value="AJQ93874.1"/>
    <property type="molecule type" value="Genomic_DNA"/>
</dbReference>
<dbReference type="Gene3D" id="3.10.28.20">
    <property type="entry name" value="Acetamidase/Formamidase-like domains"/>
    <property type="match status" value="1"/>
</dbReference>
<accession>A0A0C5VU25</accession>
<name>A0A0C5VU25_9GAMM</name>
<dbReference type="STRING" id="1445510.YC6258_01830"/>
<reference evidence="1 2" key="1">
    <citation type="submission" date="2014-01" db="EMBL/GenBank/DDBJ databases">
        <title>Full genme sequencing of cellulolytic bacterium Gynuella sunshinyii YC6258T gen. nov., sp. nov.</title>
        <authorList>
            <person name="Khan H."/>
            <person name="Chung E.J."/>
            <person name="Chung Y.R."/>
        </authorList>
    </citation>
    <scope>NUCLEOTIDE SEQUENCE [LARGE SCALE GENOMIC DNA]</scope>
    <source>
        <strain evidence="1 2">YC6258</strain>
    </source>
</reference>
<dbReference type="AlphaFoldDB" id="A0A0C5VU25"/>
<dbReference type="Proteomes" id="UP000032266">
    <property type="component" value="Chromosome"/>
</dbReference>
<keyword evidence="2" id="KW-1185">Reference proteome</keyword>
<dbReference type="HOGENOM" id="CLU_830966_0_0_6"/>
<dbReference type="RefSeq" id="WP_044616533.1">
    <property type="nucleotide sequence ID" value="NZ_CP007142.1"/>
</dbReference>
<dbReference type="KEGG" id="gsn:YC6258_01830"/>
<dbReference type="PROSITE" id="PS51257">
    <property type="entry name" value="PROKAR_LIPOPROTEIN"/>
    <property type="match status" value="1"/>
</dbReference>
<protein>
    <recommendedName>
        <fullName evidence="3">LPP20 lipoprotein</fullName>
    </recommendedName>
</protein>
<proteinExistence type="predicted"/>
<evidence type="ECO:0008006" key="3">
    <source>
        <dbReference type="Google" id="ProtNLM"/>
    </source>
</evidence>
<evidence type="ECO:0000313" key="2">
    <source>
        <dbReference type="Proteomes" id="UP000032266"/>
    </source>
</evidence>
<evidence type="ECO:0000313" key="1">
    <source>
        <dbReference type="EMBL" id="AJQ93874.1"/>
    </source>
</evidence>
<sequence>MRRVGYLLLLVLLGGCQTTPEVPSTQTDVEAAEQWPDWITQLPVRADWVYGTGSAEWTDDPVQAAQMARDRARLDLQKSLRSSVSGSTTIFLSDSNGAVNKDIQQKLRSEVTAVELQNIQVLKTFTSDQQHQVFVLVGLDKSEEAQVTASRIEELDRALSTWLADYSKNTVKQLQYNSAYLRIVEQRRQLLETYRLVSGREWQSEQNDQSWKIMASTRELFSRIKIEIREYQDNVALGRQVAQALSEYGYGSLIASSHGNLMLSINSEQSLVQKQDIYYLFLEANFEVSASDNIVRAGAVSAKGVGGTEAIASNKAMNAMAQKLSAEILKYLLP</sequence>
<gene>
    <name evidence="1" type="ORF">YC6258_01830</name>
</gene>